<feature type="compositionally biased region" description="Basic and acidic residues" evidence="5">
    <location>
        <begin position="154"/>
        <end position="164"/>
    </location>
</feature>
<name>A0A7X0VUE2_9BACL</name>
<comment type="similarity">
    <text evidence="1">Belongs to the glycosyl hydrolase 27 family.</text>
</comment>
<dbReference type="Proteomes" id="UP000564644">
    <property type="component" value="Unassembled WGS sequence"/>
</dbReference>
<feature type="compositionally biased region" description="Low complexity" evidence="5">
    <location>
        <begin position="140"/>
        <end position="149"/>
    </location>
</feature>
<feature type="region of interest" description="Disordered" evidence="5">
    <location>
        <begin position="140"/>
        <end position="198"/>
    </location>
</feature>
<dbReference type="Gene3D" id="2.60.40.1180">
    <property type="entry name" value="Golgi alpha-mannosidase II"/>
    <property type="match status" value="1"/>
</dbReference>
<keyword evidence="8" id="KW-1185">Reference proteome</keyword>
<organism evidence="7 8">
    <name type="scientific">Cohnella zeiphila</name>
    <dbReference type="NCBI Taxonomy" id="2761120"/>
    <lineage>
        <taxon>Bacteria</taxon>
        <taxon>Bacillati</taxon>
        <taxon>Bacillota</taxon>
        <taxon>Bacilli</taxon>
        <taxon>Bacillales</taxon>
        <taxon>Paenibacillaceae</taxon>
        <taxon>Cohnella</taxon>
    </lineage>
</organism>
<dbReference type="PANTHER" id="PTHR11452">
    <property type="entry name" value="ALPHA-GALACTOSIDASE/ALPHA-N-ACETYLGALACTOSAMINIDASE"/>
    <property type="match status" value="1"/>
</dbReference>
<dbReference type="RefSeq" id="WP_185127829.1">
    <property type="nucleotide sequence ID" value="NZ_JACJVO010000005.1"/>
</dbReference>
<accession>A0A7X0VUE2</accession>
<feature type="compositionally biased region" description="Polar residues" evidence="5">
    <location>
        <begin position="183"/>
        <end position="193"/>
    </location>
</feature>
<dbReference type="GO" id="GO:0005975">
    <property type="term" value="P:carbohydrate metabolic process"/>
    <property type="evidence" value="ECO:0007669"/>
    <property type="project" value="InterPro"/>
</dbReference>
<evidence type="ECO:0000313" key="8">
    <source>
        <dbReference type="Proteomes" id="UP000564644"/>
    </source>
</evidence>
<dbReference type="PANTHER" id="PTHR11452:SF75">
    <property type="entry name" value="ALPHA-GALACTOSIDASE MEL1"/>
    <property type="match status" value="1"/>
</dbReference>
<dbReference type="InterPro" id="IPR041233">
    <property type="entry name" value="Melibiase_C"/>
</dbReference>
<proteinExistence type="inferred from homology"/>
<dbReference type="EMBL" id="JACJVO010000005">
    <property type="protein sequence ID" value="MBB6730162.1"/>
    <property type="molecule type" value="Genomic_DNA"/>
</dbReference>
<evidence type="ECO:0000256" key="4">
    <source>
        <dbReference type="ARBA" id="ARBA00023295"/>
    </source>
</evidence>
<dbReference type="AlphaFoldDB" id="A0A7X0VUE2"/>
<gene>
    <name evidence="7" type="ORF">H7C18_04555</name>
</gene>
<reference evidence="7 8" key="1">
    <citation type="submission" date="2020-08" db="EMBL/GenBank/DDBJ databases">
        <title>Cohnella phylogeny.</title>
        <authorList>
            <person name="Dunlap C."/>
        </authorList>
    </citation>
    <scope>NUCLEOTIDE SEQUENCE [LARGE SCALE GENOMIC DNA]</scope>
    <source>
        <strain evidence="7 8">CBP 2801</strain>
    </source>
</reference>
<keyword evidence="2" id="KW-0732">Signal</keyword>
<dbReference type="InterPro" id="IPR013785">
    <property type="entry name" value="Aldolase_TIM"/>
</dbReference>
<evidence type="ECO:0000256" key="1">
    <source>
        <dbReference type="ARBA" id="ARBA00009743"/>
    </source>
</evidence>
<evidence type="ECO:0000313" key="7">
    <source>
        <dbReference type="EMBL" id="MBB6730162.1"/>
    </source>
</evidence>
<evidence type="ECO:0000256" key="5">
    <source>
        <dbReference type="SAM" id="MobiDB-lite"/>
    </source>
</evidence>
<dbReference type="InterPro" id="IPR013780">
    <property type="entry name" value="Glyco_hydro_b"/>
</dbReference>
<dbReference type="InterPro" id="IPR017853">
    <property type="entry name" value="GH"/>
</dbReference>
<dbReference type="GO" id="GO:0004553">
    <property type="term" value="F:hydrolase activity, hydrolyzing O-glycosyl compounds"/>
    <property type="evidence" value="ECO:0007669"/>
    <property type="project" value="InterPro"/>
</dbReference>
<sequence>MTTVQWELQEKAARIRNGRMSVEVDLADGKARIEWSGGDGEPAGFIRNAVSVVLLDGATKSTADAASRESSVREIKDAFGKGAELSIVHRLGDGTELTQSWSLYDGLNYGFVRLEARGADGRMLETNRIAPISALAEEGAAGFESESSEVNSGARREAALRADSDENLGEQRGATRRADSKAISGSGTETGSAARSAGQADGEALRALLVPYDNDKWVRFESVAMPGKLESYEATAVYRNGTRNGLVLGSVTHDTWKTGIQIEGADGSAVHRLEVYGGAAGEYTRDTVPHGAVAGETVVSPTVFFGLFADYRDGMETLGRANARIAPPLAWEGTVPFGWNSWSAVGSGLSYDSYVAAADLIREVRGHGFHDGGVTYVNFDAFGSNLTAEERRRAVDHVHRNGQKAGTYWTPFTYWGKPEEAGDRVVEGTDGRYRYSDLLLRDEAGNVLPDLDGGWAIDPTHPGNLLRTERTLKQIAEDGYEYVKLDFMAHGALEGKHYRSDIRTGIQAYNEGMRQIVSLLDPRRIGRPFFIHLSIAPLFPHSYAHGRRISCDAFGELKDTEYMLNSVTYGWWMHRTLYAFNDPDHTVLYKSFNHEPTTEAEGRSRLNASLIAGTVLLMGDDYREPEARRRALAWLTDPALMAVARRGETFVPLEGDSGDRATPVFIRMEPDGGAHVAVFNYAKDRPAELTVDLARIGLDDEADWRCEDLWSKEERSVEGQLTVSLAPAESTLLKLSRAD</sequence>
<feature type="domain" description="Alpha galactosidase C-terminal" evidence="6">
    <location>
        <begin position="664"/>
        <end position="735"/>
    </location>
</feature>
<protein>
    <submittedName>
        <fullName evidence="7">Alpha-galactosidase</fullName>
    </submittedName>
</protein>
<evidence type="ECO:0000259" key="6">
    <source>
        <dbReference type="Pfam" id="PF17801"/>
    </source>
</evidence>
<dbReference type="SUPFAM" id="SSF51445">
    <property type="entry name" value="(Trans)glycosidases"/>
    <property type="match status" value="1"/>
</dbReference>
<evidence type="ECO:0000256" key="3">
    <source>
        <dbReference type="ARBA" id="ARBA00022801"/>
    </source>
</evidence>
<comment type="caution">
    <text evidence="7">The sequence shown here is derived from an EMBL/GenBank/DDBJ whole genome shotgun (WGS) entry which is preliminary data.</text>
</comment>
<dbReference type="Pfam" id="PF17801">
    <property type="entry name" value="Melibiase_C"/>
    <property type="match status" value="1"/>
</dbReference>
<keyword evidence="3" id="KW-0378">Hydrolase</keyword>
<dbReference type="Gene3D" id="3.20.20.70">
    <property type="entry name" value="Aldolase class I"/>
    <property type="match status" value="1"/>
</dbReference>
<keyword evidence="4" id="KW-0326">Glycosidase</keyword>
<dbReference type="SUPFAM" id="SSF51011">
    <property type="entry name" value="Glycosyl hydrolase domain"/>
    <property type="match status" value="1"/>
</dbReference>
<evidence type="ECO:0000256" key="2">
    <source>
        <dbReference type="ARBA" id="ARBA00022729"/>
    </source>
</evidence>
<dbReference type="InterPro" id="IPR002241">
    <property type="entry name" value="Glyco_hydro_27"/>
</dbReference>